<gene>
    <name evidence="2" type="ORF">T440DRAFT_473830</name>
</gene>
<feature type="compositionally biased region" description="Basic residues" evidence="1">
    <location>
        <begin position="174"/>
        <end position="183"/>
    </location>
</feature>
<sequence length="423" mass="48003">MYAPHYTAFFPGYGPSNQSQFTPPIFPSCCTKLPSPRYVPQISVSGNGYDYSPAGRSFMFQHRAAGMTLPHTLAIPRCVPQQNDHLDYDPYIRRGCDTGASRLRRSNSDGKCRLSRTAHHTRNVPAAPNRGYDCADIYNGYDHSPPLFDEQYMCNDRHEDGQRYDRDQNSIYNRGHRRSHLRRGSASSQHTPKKPAPAVSVPKATEEDACRAGIPAGYSCKHWDPFEKPILLLGSVFDANSLGRWIYDWTVLYHGPGSPLVKMAGELRLLLIQLAGKIKKADKTMPKILKCENYEMLNDFLKSGKRLWVRLAELLKVCGDYMWEAAKKESGKDKPDFMGENSGNEFVESIFGRERELETTKKLMAGMQLWSMRFDANCEYILQYPSVQNTPGAYSEWSPLPSKCYCGADGYRRLYSDQRLGGR</sequence>
<evidence type="ECO:0008006" key="4">
    <source>
        <dbReference type="Google" id="ProtNLM"/>
    </source>
</evidence>
<organism evidence="2 3">
    <name type="scientific">Plenodomus tracheiphilus IPT5</name>
    <dbReference type="NCBI Taxonomy" id="1408161"/>
    <lineage>
        <taxon>Eukaryota</taxon>
        <taxon>Fungi</taxon>
        <taxon>Dikarya</taxon>
        <taxon>Ascomycota</taxon>
        <taxon>Pezizomycotina</taxon>
        <taxon>Dothideomycetes</taxon>
        <taxon>Pleosporomycetidae</taxon>
        <taxon>Pleosporales</taxon>
        <taxon>Pleosporineae</taxon>
        <taxon>Leptosphaeriaceae</taxon>
        <taxon>Plenodomus</taxon>
    </lineage>
</organism>
<dbReference type="AlphaFoldDB" id="A0A6A7AP98"/>
<evidence type="ECO:0000313" key="2">
    <source>
        <dbReference type="EMBL" id="KAF2843895.1"/>
    </source>
</evidence>
<accession>A0A6A7AP98</accession>
<dbReference type="OrthoDB" id="5398854at2759"/>
<protein>
    <recommendedName>
        <fullName evidence="4">Vegetative cell wall protein gp1</fullName>
    </recommendedName>
</protein>
<feature type="region of interest" description="Disordered" evidence="1">
    <location>
        <begin position="160"/>
        <end position="204"/>
    </location>
</feature>
<dbReference type="EMBL" id="MU006484">
    <property type="protein sequence ID" value="KAF2843895.1"/>
    <property type="molecule type" value="Genomic_DNA"/>
</dbReference>
<reference evidence="2" key="1">
    <citation type="submission" date="2020-01" db="EMBL/GenBank/DDBJ databases">
        <authorList>
            <consortium name="DOE Joint Genome Institute"/>
            <person name="Haridas S."/>
            <person name="Albert R."/>
            <person name="Binder M."/>
            <person name="Bloem J."/>
            <person name="Labutti K."/>
            <person name="Salamov A."/>
            <person name="Andreopoulos B."/>
            <person name="Baker S.E."/>
            <person name="Barry K."/>
            <person name="Bills G."/>
            <person name="Bluhm B.H."/>
            <person name="Cannon C."/>
            <person name="Castanera R."/>
            <person name="Culley D.E."/>
            <person name="Daum C."/>
            <person name="Ezra D."/>
            <person name="Gonzalez J.B."/>
            <person name="Henrissat B."/>
            <person name="Kuo A."/>
            <person name="Liang C."/>
            <person name="Lipzen A."/>
            <person name="Lutzoni F."/>
            <person name="Magnuson J."/>
            <person name="Mondo S."/>
            <person name="Nolan M."/>
            <person name="Ohm R."/>
            <person name="Pangilinan J."/>
            <person name="Park H.-J."/>
            <person name="Ramirez L."/>
            <person name="Alfaro M."/>
            <person name="Sun H."/>
            <person name="Tritt A."/>
            <person name="Yoshinaga Y."/>
            <person name="Zwiers L.-H."/>
            <person name="Turgeon B.G."/>
            <person name="Goodwin S.B."/>
            <person name="Spatafora J.W."/>
            <person name="Crous P.W."/>
            <person name="Grigoriev I.V."/>
        </authorList>
    </citation>
    <scope>NUCLEOTIDE SEQUENCE</scope>
    <source>
        <strain evidence="2">IPT5</strain>
    </source>
</reference>
<evidence type="ECO:0000256" key="1">
    <source>
        <dbReference type="SAM" id="MobiDB-lite"/>
    </source>
</evidence>
<name>A0A6A7AP98_9PLEO</name>
<dbReference type="Proteomes" id="UP000799423">
    <property type="component" value="Unassembled WGS sequence"/>
</dbReference>
<evidence type="ECO:0000313" key="3">
    <source>
        <dbReference type="Proteomes" id="UP000799423"/>
    </source>
</evidence>
<proteinExistence type="predicted"/>
<keyword evidence="3" id="KW-1185">Reference proteome</keyword>